<dbReference type="Gene3D" id="1.20.140.10">
    <property type="entry name" value="Butyryl-CoA Dehydrogenase, subunit A, domain 3"/>
    <property type="match status" value="1"/>
</dbReference>
<dbReference type="PANTHER" id="PTHR43884:SF12">
    <property type="entry name" value="ISOVALERYL-COA DEHYDROGENASE, MITOCHONDRIAL-RELATED"/>
    <property type="match status" value="1"/>
</dbReference>
<reference evidence="1" key="1">
    <citation type="submission" date="2013-04" db="EMBL/GenBank/DDBJ databases">
        <title>The genome sequencing project of 58 acetic acid bacteria.</title>
        <authorList>
            <person name="Okamoto-Kainuma A."/>
            <person name="Ishikawa M."/>
            <person name="Umino S."/>
            <person name="Koizumi Y."/>
            <person name="Shiwa Y."/>
            <person name="Yoshikawa H."/>
            <person name="Matsutani M."/>
            <person name="Matsushita K."/>
        </authorList>
    </citation>
    <scope>NUCLEOTIDE SEQUENCE</scope>
    <source>
        <strain evidence="1">DSM 12717</strain>
    </source>
</reference>
<organism evidence="1 2">
    <name type="scientific">Gluconacetobacter sacchari DSM 12717</name>
    <dbReference type="NCBI Taxonomy" id="1307940"/>
    <lineage>
        <taxon>Bacteria</taxon>
        <taxon>Pseudomonadati</taxon>
        <taxon>Pseudomonadota</taxon>
        <taxon>Alphaproteobacteria</taxon>
        <taxon>Acetobacterales</taxon>
        <taxon>Acetobacteraceae</taxon>
        <taxon>Gluconacetobacter</taxon>
    </lineage>
</organism>
<evidence type="ECO:0000313" key="1">
    <source>
        <dbReference type="EMBL" id="GBQ24854.1"/>
    </source>
</evidence>
<evidence type="ECO:0000313" key="2">
    <source>
        <dbReference type="Proteomes" id="UP001060895"/>
    </source>
</evidence>
<protein>
    <submittedName>
        <fullName evidence="1">Acyl-CoA dehydrogenase</fullName>
    </submittedName>
</protein>
<dbReference type="SUPFAM" id="SSF56645">
    <property type="entry name" value="Acyl-CoA dehydrogenase NM domain-like"/>
    <property type="match status" value="1"/>
</dbReference>
<comment type="caution">
    <text evidence="1">The sequence shown here is derived from an EMBL/GenBank/DDBJ whole genome shotgun (WGS) entry which is preliminary data.</text>
</comment>
<accession>A0ABQ0P761</accession>
<dbReference type="SUPFAM" id="SSF47203">
    <property type="entry name" value="Acyl-CoA dehydrogenase C-terminal domain-like"/>
    <property type="match status" value="1"/>
</dbReference>
<dbReference type="InterPro" id="IPR046373">
    <property type="entry name" value="Acyl-CoA_Oxase/DH_mid-dom_sf"/>
</dbReference>
<dbReference type="PANTHER" id="PTHR43884">
    <property type="entry name" value="ACYL-COA DEHYDROGENASE"/>
    <property type="match status" value="1"/>
</dbReference>
<dbReference type="Gene3D" id="2.40.110.10">
    <property type="entry name" value="Butyryl-CoA Dehydrogenase, subunit A, domain 2"/>
    <property type="match status" value="1"/>
</dbReference>
<keyword evidence="2" id="KW-1185">Reference proteome</keyword>
<dbReference type="Gene3D" id="1.10.540.10">
    <property type="entry name" value="Acyl-CoA dehydrogenase/oxidase, N-terminal domain"/>
    <property type="match status" value="1"/>
</dbReference>
<name>A0ABQ0P761_9PROT</name>
<dbReference type="Proteomes" id="UP001060895">
    <property type="component" value="Unassembled WGS sequence"/>
</dbReference>
<dbReference type="InterPro" id="IPR009100">
    <property type="entry name" value="AcylCoA_DH/oxidase_NM_dom_sf"/>
</dbReference>
<dbReference type="EMBL" id="BAQP01000109">
    <property type="protein sequence ID" value="GBQ24854.1"/>
    <property type="molecule type" value="Genomic_DNA"/>
</dbReference>
<sequence length="354" mass="38478">MEDIARGPLARCAVAIDRQGYYPLDIMRQLGAAGALAPHLESRGRDFGLALRAMAAVSRQCGCTGFLMWCHMVCGLYLERAPDPALNTVLLERHAGGESFGGTALSNPMKALAGIERMALSASRVEGGFLVSGNLPWVSHIAPGQYCGAMARRDGEAGQEILFLLRLDDDGLLAPCPHFSGMEGSSTWGLRLKRHFVPDRDVIAHPAQPMVTAIKAPFILLQAGMAAGIVQGCIDSMYEADAQLGHVNRFLEDRPDMMRQELDAFLERALLLAGTPDRTETDYLLDVLDVRVWASELALRAAQSGLLHHGARGYLSDAAPQRRMREAQFVAIVTPAIKHLRLEIARLAAEDFPA</sequence>
<proteinExistence type="predicted"/>
<dbReference type="InterPro" id="IPR037069">
    <property type="entry name" value="AcylCoA_DH/ox_N_sf"/>
</dbReference>
<dbReference type="InterPro" id="IPR036250">
    <property type="entry name" value="AcylCo_DH-like_C"/>
</dbReference>
<gene>
    <name evidence="1" type="ORF">AA12717_1910</name>
</gene>